<evidence type="ECO:0000256" key="1">
    <source>
        <dbReference type="SAM" id="Phobius"/>
    </source>
</evidence>
<keyword evidence="3" id="KW-1185">Reference proteome</keyword>
<sequence>MKTLIITIALVLVSISCKSQIKDTLINNNIKKDTMEYFDTEKYKRLQPHPRRSGQGNYLDVNGDQIQVMSSNDHVTVKREKFNSPITERKVFKGKTKYLAFIGYEFYTFCVGVSKEFNANGELIKETNHDLPYKFSVESVCELIKEEYDIDLMKVPDDPDKNRLVYICSRIEKEEVYENDFRPIYEVLFFHRRRGDDIPSKRVIIDGTTGKILYERLYNSEFKEAINRLPKAKTAHKTINAKQNQNTIPLVNNNNDNNDGGNNNLLLVIVLAAFLLIMGALIYFENKRNVTFNQVGYDIN</sequence>
<name>A0A9X3CA13_9FLAO</name>
<accession>A0A9X3CA13</accession>
<proteinExistence type="predicted"/>
<keyword evidence="1" id="KW-0472">Membrane</keyword>
<dbReference type="RefSeq" id="WP_264288499.1">
    <property type="nucleotide sequence ID" value="NZ_JAOZEV010000020.1"/>
</dbReference>
<evidence type="ECO:0000313" key="3">
    <source>
        <dbReference type="Proteomes" id="UP001151133"/>
    </source>
</evidence>
<gene>
    <name evidence="2" type="ORF">OIU80_18720</name>
</gene>
<keyword evidence="1" id="KW-1133">Transmembrane helix</keyword>
<dbReference type="PROSITE" id="PS51257">
    <property type="entry name" value="PROKAR_LIPOPROTEIN"/>
    <property type="match status" value="1"/>
</dbReference>
<dbReference type="Proteomes" id="UP001151133">
    <property type="component" value="Unassembled WGS sequence"/>
</dbReference>
<evidence type="ECO:0000313" key="2">
    <source>
        <dbReference type="EMBL" id="MCV9934317.1"/>
    </source>
</evidence>
<reference evidence="2" key="1">
    <citation type="submission" date="2022-10" db="EMBL/GenBank/DDBJ databases">
        <title>Two novel species of Flavobacterium.</title>
        <authorList>
            <person name="Liu Q."/>
            <person name="Xin Y.-H."/>
        </authorList>
    </citation>
    <scope>NUCLEOTIDE SEQUENCE</scope>
    <source>
        <strain evidence="2">LS1R47</strain>
    </source>
</reference>
<keyword evidence="1" id="KW-0812">Transmembrane</keyword>
<dbReference type="EMBL" id="JAOZEV010000020">
    <property type="protein sequence ID" value="MCV9934317.1"/>
    <property type="molecule type" value="Genomic_DNA"/>
</dbReference>
<organism evidence="2 3">
    <name type="scientific">Flavobacterium frigoritolerans</name>
    <dbReference type="NCBI Taxonomy" id="2987686"/>
    <lineage>
        <taxon>Bacteria</taxon>
        <taxon>Pseudomonadati</taxon>
        <taxon>Bacteroidota</taxon>
        <taxon>Flavobacteriia</taxon>
        <taxon>Flavobacteriales</taxon>
        <taxon>Flavobacteriaceae</taxon>
        <taxon>Flavobacterium</taxon>
    </lineage>
</organism>
<comment type="caution">
    <text evidence="2">The sequence shown here is derived from an EMBL/GenBank/DDBJ whole genome shotgun (WGS) entry which is preliminary data.</text>
</comment>
<protein>
    <submittedName>
        <fullName evidence="2">Uncharacterized protein</fullName>
    </submittedName>
</protein>
<feature type="transmembrane region" description="Helical" evidence="1">
    <location>
        <begin position="265"/>
        <end position="284"/>
    </location>
</feature>
<dbReference type="AlphaFoldDB" id="A0A9X3CA13"/>